<keyword evidence="4 7" id="KW-0378">Hydrolase</keyword>
<dbReference type="PRINTS" id="PR01270">
    <property type="entry name" value="HDASUPER"/>
</dbReference>
<dbReference type="InterPro" id="IPR023801">
    <property type="entry name" value="His_deacetylse_dom"/>
</dbReference>
<dbReference type="Pfam" id="PF00583">
    <property type="entry name" value="Acetyltransf_1"/>
    <property type="match status" value="1"/>
</dbReference>
<sequence length="575" mass="64645">MFRIGRIFDVSTAAEKRRLEDVQRIFRHEFPTVPEYASRIPELINSVEKGFKFIVLTAEKGRDEVLGFALLHYYPDLQYGYLDFIASDSEERSSGIGGALYEAVREYLDRKSAKGLLMEVPSDDPALVADPAMLPVNRQRLKFYEQYGALPIVGTKYETLAPGSEPYDPPYLLYDPLGSERQLSQGDARRVVKAILVRKYRWEAAHPYVKSVIDSFATDPVQLRSPKYLPRVTAARPGHGRLRPLKVVIAEHHEIHHVRERGYVEKPARVDAILKGLAALAIERRAPRHVDEKPIRAVHDGDFVSYLAEACKKLDPKETVYPYIFPIRRPDRKPRDRAVRCGYYCIDTFTPLSQAAYTAARAAVDCAVMGADLVLDGEHLVYSLCRPPGHHAERRVYGGFCYFSNAAIAAHRLSMKGKVALLDIDYHHGNGSQDIFYTRDDVLTISVHGHPNHSYPYFSGFADERGEGAGLNFNINYPLPEGVDDAQYLKVLATAIARIRAFRPMYLVVSLGFDIMRGDPTGSFIVTAKGMQRIGEELAKIDLPTLVVQEGGYSIRNLVRGSQGFFSGLCQGWFD</sequence>
<proteinExistence type="inferred from homology"/>
<evidence type="ECO:0000256" key="4">
    <source>
        <dbReference type="ARBA" id="ARBA00022801"/>
    </source>
</evidence>
<evidence type="ECO:0000313" key="7">
    <source>
        <dbReference type="EMBL" id="QDU26250.1"/>
    </source>
</evidence>
<comment type="cofactor">
    <cofactor evidence="1">
        <name>Zn(2+)</name>
        <dbReference type="ChEBI" id="CHEBI:29105"/>
    </cofactor>
</comment>
<dbReference type="GO" id="GO:0046872">
    <property type="term" value="F:metal ion binding"/>
    <property type="evidence" value="ECO:0007669"/>
    <property type="project" value="UniProtKB-KW"/>
</dbReference>
<dbReference type="InterPro" id="IPR000286">
    <property type="entry name" value="HDACs"/>
</dbReference>
<dbReference type="AlphaFoldDB" id="A0A517Y7M5"/>
<dbReference type="Gene3D" id="3.40.630.30">
    <property type="match status" value="1"/>
</dbReference>
<dbReference type="EMBL" id="CP036274">
    <property type="protein sequence ID" value="QDU26250.1"/>
    <property type="molecule type" value="Genomic_DNA"/>
</dbReference>
<evidence type="ECO:0000256" key="1">
    <source>
        <dbReference type="ARBA" id="ARBA00001947"/>
    </source>
</evidence>
<dbReference type="GO" id="GO:0040029">
    <property type="term" value="P:epigenetic regulation of gene expression"/>
    <property type="evidence" value="ECO:0007669"/>
    <property type="project" value="TreeGrafter"/>
</dbReference>
<dbReference type="GO" id="GO:0016787">
    <property type="term" value="F:hydrolase activity"/>
    <property type="evidence" value="ECO:0007669"/>
    <property type="project" value="UniProtKB-KW"/>
</dbReference>
<gene>
    <name evidence="7" type="primary">aphA</name>
    <name evidence="7" type="ORF">ETAA8_13260</name>
</gene>
<comment type="similarity">
    <text evidence="2">Belongs to the histone deacetylase family.</text>
</comment>
<keyword evidence="8" id="KW-1185">Reference proteome</keyword>
<organism evidence="7 8">
    <name type="scientific">Anatilimnocola aggregata</name>
    <dbReference type="NCBI Taxonomy" id="2528021"/>
    <lineage>
        <taxon>Bacteria</taxon>
        <taxon>Pseudomonadati</taxon>
        <taxon>Planctomycetota</taxon>
        <taxon>Planctomycetia</taxon>
        <taxon>Pirellulales</taxon>
        <taxon>Pirellulaceae</taxon>
        <taxon>Anatilimnocola</taxon>
    </lineage>
</organism>
<dbReference type="Proteomes" id="UP000315017">
    <property type="component" value="Chromosome"/>
</dbReference>
<evidence type="ECO:0000313" key="8">
    <source>
        <dbReference type="Proteomes" id="UP000315017"/>
    </source>
</evidence>
<evidence type="ECO:0000256" key="3">
    <source>
        <dbReference type="ARBA" id="ARBA00022723"/>
    </source>
</evidence>
<reference evidence="7 8" key="1">
    <citation type="submission" date="2019-02" db="EMBL/GenBank/DDBJ databases">
        <title>Deep-cultivation of Planctomycetes and their phenomic and genomic characterization uncovers novel biology.</title>
        <authorList>
            <person name="Wiegand S."/>
            <person name="Jogler M."/>
            <person name="Boedeker C."/>
            <person name="Pinto D."/>
            <person name="Vollmers J."/>
            <person name="Rivas-Marin E."/>
            <person name="Kohn T."/>
            <person name="Peeters S.H."/>
            <person name="Heuer A."/>
            <person name="Rast P."/>
            <person name="Oberbeckmann S."/>
            <person name="Bunk B."/>
            <person name="Jeske O."/>
            <person name="Meyerdierks A."/>
            <person name="Storesund J.E."/>
            <person name="Kallscheuer N."/>
            <person name="Luecker S."/>
            <person name="Lage O.M."/>
            <person name="Pohl T."/>
            <person name="Merkel B.J."/>
            <person name="Hornburger P."/>
            <person name="Mueller R.-W."/>
            <person name="Bruemmer F."/>
            <person name="Labrenz M."/>
            <person name="Spormann A.M."/>
            <person name="Op den Camp H."/>
            <person name="Overmann J."/>
            <person name="Amann R."/>
            <person name="Jetten M.S.M."/>
            <person name="Mascher T."/>
            <person name="Medema M.H."/>
            <person name="Devos D.P."/>
            <person name="Kaster A.-K."/>
            <person name="Ovreas L."/>
            <person name="Rohde M."/>
            <person name="Galperin M.Y."/>
            <person name="Jogler C."/>
        </authorList>
    </citation>
    <scope>NUCLEOTIDE SEQUENCE [LARGE SCALE GENOMIC DNA]</scope>
    <source>
        <strain evidence="7 8">ETA_A8</strain>
    </source>
</reference>
<keyword evidence="3" id="KW-0479">Metal-binding</keyword>
<accession>A0A517Y7M5</accession>
<dbReference type="PANTHER" id="PTHR10625">
    <property type="entry name" value="HISTONE DEACETYLASE HDAC1-RELATED"/>
    <property type="match status" value="1"/>
</dbReference>
<dbReference type="SUPFAM" id="SSF52768">
    <property type="entry name" value="Arginase/deacetylase"/>
    <property type="match status" value="1"/>
</dbReference>
<feature type="domain" description="N-acetyltransferase" evidence="6">
    <location>
        <begin position="8"/>
        <end position="178"/>
    </location>
</feature>
<dbReference type="Pfam" id="PF00850">
    <property type="entry name" value="Hist_deacetyl"/>
    <property type="match status" value="1"/>
</dbReference>
<dbReference type="InterPro" id="IPR016181">
    <property type="entry name" value="Acyl_CoA_acyltransferase"/>
</dbReference>
<dbReference type="RefSeq" id="WP_145086511.1">
    <property type="nucleotide sequence ID" value="NZ_CP036274.1"/>
</dbReference>
<dbReference type="OrthoDB" id="9808367at2"/>
<evidence type="ECO:0000256" key="2">
    <source>
        <dbReference type="ARBA" id="ARBA00005947"/>
    </source>
</evidence>
<dbReference type="GO" id="GO:0004407">
    <property type="term" value="F:histone deacetylase activity"/>
    <property type="evidence" value="ECO:0007669"/>
    <property type="project" value="TreeGrafter"/>
</dbReference>
<dbReference type="CDD" id="cd10001">
    <property type="entry name" value="HDAC_classII_APAH"/>
    <property type="match status" value="1"/>
</dbReference>
<dbReference type="SUPFAM" id="SSF55729">
    <property type="entry name" value="Acyl-CoA N-acyltransferases (Nat)"/>
    <property type="match status" value="1"/>
</dbReference>
<dbReference type="InterPro" id="IPR037138">
    <property type="entry name" value="His_deacetylse_dom_sf"/>
</dbReference>
<dbReference type="InterPro" id="IPR000182">
    <property type="entry name" value="GNAT_dom"/>
</dbReference>
<dbReference type="InterPro" id="IPR023696">
    <property type="entry name" value="Ureohydrolase_dom_sf"/>
</dbReference>
<keyword evidence="5" id="KW-0862">Zinc</keyword>
<dbReference type="PROSITE" id="PS51186">
    <property type="entry name" value="GNAT"/>
    <property type="match status" value="1"/>
</dbReference>
<evidence type="ECO:0000256" key="5">
    <source>
        <dbReference type="ARBA" id="ARBA00022833"/>
    </source>
</evidence>
<dbReference type="KEGG" id="aagg:ETAA8_13260"/>
<dbReference type="GO" id="GO:0016747">
    <property type="term" value="F:acyltransferase activity, transferring groups other than amino-acyl groups"/>
    <property type="evidence" value="ECO:0007669"/>
    <property type="project" value="InterPro"/>
</dbReference>
<dbReference type="CDD" id="cd04301">
    <property type="entry name" value="NAT_SF"/>
    <property type="match status" value="1"/>
</dbReference>
<evidence type="ECO:0000259" key="6">
    <source>
        <dbReference type="PROSITE" id="PS51186"/>
    </source>
</evidence>
<dbReference type="Gene3D" id="3.40.800.20">
    <property type="entry name" value="Histone deacetylase domain"/>
    <property type="match status" value="1"/>
</dbReference>
<name>A0A517Y7M5_9BACT</name>
<dbReference type="PANTHER" id="PTHR10625:SF17">
    <property type="entry name" value="HISTONE DEACETYLASE 8"/>
    <property type="match status" value="1"/>
</dbReference>
<protein>
    <submittedName>
        <fullName evidence="7">Acetylpolyamine aminohydrolase</fullName>
    </submittedName>
</protein>